<reference evidence="2 3" key="1">
    <citation type="submission" date="2017-09" db="EMBL/GenBank/DDBJ databases">
        <title>WGS assembly of Aquilegia coerulea Goldsmith.</title>
        <authorList>
            <person name="Hodges S."/>
            <person name="Kramer E."/>
            <person name="Nordborg M."/>
            <person name="Tomkins J."/>
            <person name="Borevitz J."/>
            <person name="Derieg N."/>
            <person name="Yan J."/>
            <person name="Mihaltcheva S."/>
            <person name="Hayes R.D."/>
            <person name="Rokhsar D."/>
        </authorList>
    </citation>
    <scope>NUCLEOTIDE SEQUENCE [LARGE SCALE GENOMIC DNA]</scope>
    <source>
        <strain evidence="3">cv. Goldsmith</strain>
    </source>
</reference>
<feature type="domain" description="Myb/SANT-like" evidence="1">
    <location>
        <begin position="11"/>
        <end position="106"/>
    </location>
</feature>
<dbReference type="PANTHER" id="PTHR46929">
    <property type="entry name" value="EXPRESSED PROTEIN"/>
    <property type="match status" value="1"/>
</dbReference>
<name>A0A2G5DSJ1_AQUCA</name>
<dbReference type="Proteomes" id="UP000230069">
    <property type="component" value="Unassembled WGS sequence"/>
</dbReference>
<dbReference type="STRING" id="218851.A0A2G5DSJ1"/>
<keyword evidence="3" id="KW-1185">Reference proteome</keyword>
<evidence type="ECO:0000259" key="1">
    <source>
        <dbReference type="Pfam" id="PF12776"/>
    </source>
</evidence>
<protein>
    <recommendedName>
        <fullName evidence="1">Myb/SANT-like domain-containing protein</fullName>
    </recommendedName>
</protein>
<evidence type="ECO:0000313" key="3">
    <source>
        <dbReference type="Proteomes" id="UP000230069"/>
    </source>
</evidence>
<proteinExistence type="predicted"/>
<dbReference type="InParanoid" id="A0A2G5DSJ1"/>
<dbReference type="PANTHER" id="PTHR46929:SF3">
    <property type="entry name" value="MYB_SANT-LIKE DOMAIN-CONTAINING PROTEIN"/>
    <property type="match status" value="1"/>
</dbReference>
<gene>
    <name evidence="2" type="ORF">AQUCO_01500197v1</name>
</gene>
<evidence type="ECO:0000313" key="2">
    <source>
        <dbReference type="EMBL" id="PIA46484.1"/>
    </source>
</evidence>
<dbReference type="InterPro" id="IPR024752">
    <property type="entry name" value="Myb/SANT-like_dom"/>
</dbReference>
<sequence>MANTPARKQIRWTDEMDSILIRVLFDEAVSGNRKSDNGWKPEALKHLVEAVVQLFGAGLQPKHVRSRLKTMKKEYQAVKEALDKSGFTFNNETHLIGGDDVVWEDYLRAYPKAAFLRYKMLLYYDEMVVIFGKDIANGSNHFEPMDEMDGGMDETQSPTHTNASLIG</sequence>
<dbReference type="AlphaFoldDB" id="A0A2G5DSJ1"/>
<accession>A0A2G5DSJ1</accession>
<dbReference type="EMBL" id="KZ305032">
    <property type="protein sequence ID" value="PIA46484.1"/>
    <property type="molecule type" value="Genomic_DNA"/>
</dbReference>
<organism evidence="2 3">
    <name type="scientific">Aquilegia coerulea</name>
    <name type="common">Rocky mountain columbine</name>
    <dbReference type="NCBI Taxonomy" id="218851"/>
    <lineage>
        <taxon>Eukaryota</taxon>
        <taxon>Viridiplantae</taxon>
        <taxon>Streptophyta</taxon>
        <taxon>Embryophyta</taxon>
        <taxon>Tracheophyta</taxon>
        <taxon>Spermatophyta</taxon>
        <taxon>Magnoliopsida</taxon>
        <taxon>Ranunculales</taxon>
        <taxon>Ranunculaceae</taxon>
        <taxon>Thalictroideae</taxon>
        <taxon>Aquilegia</taxon>
    </lineage>
</organism>
<dbReference type="OrthoDB" id="1748457at2759"/>
<dbReference type="Pfam" id="PF12776">
    <property type="entry name" value="Myb_DNA-bind_3"/>
    <property type="match status" value="1"/>
</dbReference>